<dbReference type="InterPro" id="IPR006710">
    <property type="entry name" value="Glyco_hydro_43"/>
</dbReference>
<evidence type="ECO:0000256" key="5">
    <source>
        <dbReference type="PIRNR" id="PIRNR026534"/>
    </source>
</evidence>
<sequence length="344" mass="38334">MFQCRGVQLNAPTRKCMMKFLHNMLILLSVLLMVQSLGILTVAAAPAPAHDPVIMKESDQFYLFTTGQGISISRSSDLVNWQYARRVFNKAPDWTFKEIPEFKGVLWAPDIAFVNGHYFLYYSVSTFGSNLSCIGLAVNETLNPQDPRYKWDDLGIVIQSTPADDFNAIDPNFIQTDDGRAWLSFGSFWTGIKLVELDSATGKPLSNPPDLIALASRPGVEYNPIEAPFIFKHGDYYYLFVSWDFCCQKVKSTYNIRVGRAKEIAGTYFDKDGKSMLEGGGTLVLEGAGDMHGPGHNAVIRNGKQDLLVHHMYDGTRGGMAVLQIRPIYWDADGWPIVGDPLGK</sequence>
<accession>A0A081BS77</accession>
<protein>
    <submittedName>
        <fullName evidence="9">Glycoside hydrolase family 43</fullName>
    </submittedName>
</protein>
<dbReference type="Pfam" id="PF04616">
    <property type="entry name" value="Glyco_hydro_43"/>
    <property type="match status" value="1"/>
</dbReference>
<dbReference type="SUPFAM" id="SSF75005">
    <property type="entry name" value="Arabinanase/levansucrase/invertase"/>
    <property type="match status" value="1"/>
</dbReference>
<evidence type="ECO:0000256" key="1">
    <source>
        <dbReference type="ARBA" id="ARBA00004834"/>
    </source>
</evidence>
<organism evidence="9">
    <name type="scientific">Candidatus Moduliflexus flocculans</name>
    <dbReference type="NCBI Taxonomy" id="1499966"/>
    <lineage>
        <taxon>Bacteria</taxon>
        <taxon>Candidatus Moduliflexota</taxon>
        <taxon>Candidatus Moduliflexia</taxon>
        <taxon>Candidatus Moduliflexales</taxon>
        <taxon>Candidatus Moduliflexaceae</taxon>
    </lineage>
</organism>
<comment type="similarity">
    <text evidence="2 5">Belongs to the glycosyl hydrolase 43 family.</text>
</comment>
<dbReference type="PANTHER" id="PTHR43301:SF3">
    <property type="entry name" value="ARABINAN ENDO-1,5-ALPHA-L-ARABINOSIDASE A-RELATED"/>
    <property type="match status" value="1"/>
</dbReference>
<evidence type="ECO:0000256" key="3">
    <source>
        <dbReference type="ARBA" id="ARBA00022801"/>
    </source>
</evidence>
<dbReference type="HOGENOM" id="CLU_009397_5_1_0"/>
<dbReference type="Proteomes" id="UP000030700">
    <property type="component" value="Unassembled WGS sequence"/>
</dbReference>
<keyword evidence="4 5" id="KW-0326">Glycosidase</keyword>
<dbReference type="GO" id="GO:0046558">
    <property type="term" value="F:arabinan endo-1,5-alpha-L-arabinosidase activity"/>
    <property type="evidence" value="ECO:0007669"/>
    <property type="project" value="InterPro"/>
</dbReference>
<feature type="binding site" evidence="7">
    <location>
        <position position="128"/>
    </location>
    <ligand>
        <name>substrate</name>
    </ligand>
</feature>
<evidence type="ECO:0000313" key="9">
    <source>
        <dbReference type="EMBL" id="GAK54258.1"/>
    </source>
</evidence>
<dbReference type="GO" id="GO:0031222">
    <property type="term" value="P:arabinan catabolic process"/>
    <property type="evidence" value="ECO:0007669"/>
    <property type="project" value="UniProtKB-UniPathway"/>
</dbReference>
<feature type="binding site" evidence="7">
    <location>
        <begin position="187"/>
        <end position="189"/>
    </location>
    <ligand>
        <name>substrate</name>
    </ligand>
</feature>
<dbReference type="Gene3D" id="2.115.10.20">
    <property type="entry name" value="Glycosyl hydrolase domain, family 43"/>
    <property type="match status" value="1"/>
</dbReference>
<gene>
    <name evidence="9" type="ORF">U14_05537</name>
</gene>
<dbReference type="AlphaFoldDB" id="A0A081BS77"/>
<feature type="site" description="Important for catalytic activity, responsible for pKa modulation of the active site Glu and correct orientation of both the proton donor and substrate" evidence="8">
    <location>
        <position position="170"/>
    </location>
</feature>
<feature type="binding site" evidence="7">
    <location>
        <position position="51"/>
    </location>
    <ligand>
        <name>substrate</name>
    </ligand>
</feature>
<feature type="active site" description="Proton acceptor" evidence="6">
    <location>
        <position position="51"/>
    </location>
</feature>
<dbReference type="InterPro" id="IPR016840">
    <property type="entry name" value="Glyco_hydro_43_endo_a_Ara-ase"/>
</dbReference>
<evidence type="ECO:0000256" key="7">
    <source>
        <dbReference type="PIRSR" id="PIRSR026534-2"/>
    </source>
</evidence>
<dbReference type="InterPro" id="IPR023296">
    <property type="entry name" value="Glyco_hydro_beta-prop_sf"/>
</dbReference>
<name>A0A081BS77_9BACT</name>
<feature type="site" description="Important for substrate recognition" evidence="8">
    <location>
        <position position="296"/>
    </location>
</feature>
<feature type="active site" description="Proton donor" evidence="6">
    <location>
        <position position="226"/>
    </location>
</feature>
<comment type="pathway">
    <text evidence="1 5">Glycan metabolism; L-arabinan degradation.</text>
</comment>
<feature type="binding site" evidence="7">
    <location>
        <begin position="167"/>
        <end position="170"/>
    </location>
    <ligand>
        <name>substrate</name>
    </ligand>
</feature>
<evidence type="ECO:0000313" key="10">
    <source>
        <dbReference type="Proteomes" id="UP000030700"/>
    </source>
</evidence>
<dbReference type="InterPro" id="IPR050727">
    <property type="entry name" value="GH43_arabinanases"/>
</dbReference>
<evidence type="ECO:0000256" key="8">
    <source>
        <dbReference type="PIRSR" id="PIRSR026534-3"/>
    </source>
</evidence>
<evidence type="ECO:0000256" key="6">
    <source>
        <dbReference type="PIRSR" id="PIRSR026534-1"/>
    </source>
</evidence>
<keyword evidence="10" id="KW-1185">Reference proteome</keyword>
<evidence type="ECO:0000256" key="2">
    <source>
        <dbReference type="ARBA" id="ARBA00009865"/>
    </source>
</evidence>
<evidence type="ECO:0000256" key="4">
    <source>
        <dbReference type="ARBA" id="ARBA00023295"/>
    </source>
</evidence>
<dbReference type="EMBL" id="DF820461">
    <property type="protein sequence ID" value="GAK54258.1"/>
    <property type="molecule type" value="Genomic_DNA"/>
</dbReference>
<dbReference type="PIRSF" id="PIRSF026534">
    <property type="entry name" value="Endo_alpha-L-arabinosidase"/>
    <property type="match status" value="1"/>
</dbReference>
<dbReference type="CDD" id="cd08998">
    <property type="entry name" value="GH43_Arb43a-like"/>
    <property type="match status" value="1"/>
</dbReference>
<dbReference type="STRING" id="1499966.U14_05537"/>
<dbReference type="PANTHER" id="PTHR43301">
    <property type="entry name" value="ARABINAN ENDO-1,5-ALPHA-L-ARABINOSIDASE"/>
    <property type="match status" value="1"/>
</dbReference>
<dbReference type="UniPathway" id="UPA00667"/>
<reference evidence="9" key="1">
    <citation type="journal article" date="2015" name="PeerJ">
        <title>First genomic representation of candidate bacterial phylum KSB3 points to enhanced environmental sensing as a trigger of wastewater bulking.</title>
        <authorList>
            <person name="Sekiguchi Y."/>
            <person name="Ohashi A."/>
            <person name="Parks D.H."/>
            <person name="Yamauchi T."/>
            <person name="Tyson G.W."/>
            <person name="Hugenholtz P."/>
        </authorList>
    </citation>
    <scope>NUCLEOTIDE SEQUENCE [LARGE SCALE GENOMIC DNA]</scope>
</reference>
<keyword evidence="3 5" id="KW-0378">Hydrolase</keyword>
<proteinExistence type="inferred from homology"/>